<evidence type="ECO:0000256" key="1">
    <source>
        <dbReference type="SAM" id="MobiDB-lite"/>
    </source>
</evidence>
<dbReference type="AlphaFoldDB" id="A0AAW1L4I5"/>
<comment type="caution">
    <text evidence="2">The sequence shown here is derived from an EMBL/GenBank/DDBJ whole genome shotgun (WGS) entry which is preliminary data.</text>
</comment>
<feature type="compositionally biased region" description="Polar residues" evidence="1">
    <location>
        <begin position="72"/>
        <end position="83"/>
    </location>
</feature>
<sequence>MEIVRLNYIYDVMRGFNEAWKAQIILNPGPSITERTRNRGQGDDSGVSESSPSLSNHPNTERNRGQGDDSGVSESSPSLSNHPNTERWGDRYGIDGSAADLGLRFPITRRQFIDGSAADLGLRFPITRRQFIVNNELAGAQEHPQSGIGDVHL</sequence>
<reference evidence="2 3" key="1">
    <citation type="journal article" date="2024" name="BMC Genomics">
        <title>De novo assembly and annotation of Popillia japonica's genome with initial clues to its potential as an invasive pest.</title>
        <authorList>
            <person name="Cucini C."/>
            <person name="Boschi S."/>
            <person name="Funari R."/>
            <person name="Cardaioli E."/>
            <person name="Iannotti N."/>
            <person name="Marturano G."/>
            <person name="Paoli F."/>
            <person name="Bruttini M."/>
            <person name="Carapelli A."/>
            <person name="Frati F."/>
            <person name="Nardi F."/>
        </authorList>
    </citation>
    <scope>NUCLEOTIDE SEQUENCE [LARGE SCALE GENOMIC DNA]</scope>
    <source>
        <strain evidence="2">DMR45628</strain>
    </source>
</reference>
<name>A0AAW1L4I5_POPJA</name>
<feature type="region of interest" description="Disordered" evidence="1">
    <location>
        <begin position="30"/>
        <end position="91"/>
    </location>
</feature>
<proteinExistence type="predicted"/>
<gene>
    <name evidence="2" type="ORF">QE152_g18033</name>
</gene>
<organism evidence="2 3">
    <name type="scientific">Popillia japonica</name>
    <name type="common">Japanese beetle</name>
    <dbReference type="NCBI Taxonomy" id="7064"/>
    <lineage>
        <taxon>Eukaryota</taxon>
        <taxon>Metazoa</taxon>
        <taxon>Ecdysozoa</taxon>
        <taxon>Arthropoda</taxon>
        <taxon>Hexapoda</taxon>
        <taxon>Insecta</taxon>
        <taxon>Pterygota</taxon>
        <taxon>Neoptera</taxon>
        <taxon>Endopterygota</taxon>
        <taxon>Coleoptera</taxon>
        <taxon>Polyphaga</taxon>
        <taxon>Scarabaeiformia</taxon>
        <taxon>Scarabaeidae</taxon>
        <taxon>Rutelinae</taxon>
        <taxon>Popillia</taxon>
    </lineage>
</organism>
<protein>
    <submittedName>
        <fullName evidence="2">Uncharacterized protein</fullName>
    </submittedName>
</protein>
<dbReference type="EMBL" id="JASPKY010000171">
    <property type="protein sequence ID" value="KAK9728260.1"/>
    <property type="molecule type" value="Genomic_DNA"/>
</dbReference>
<accession>A0AAW1L4I5</accession>
<dbReference type="Proteomes" id="UP001458880">
    <property type="component" value="Unassembled WGS sequence"/>
</dbReference>
<keyword evidence="3" id="KW-1185">Reference proteome</keyword>
<evidence type="ECO:0000313" key="3">
    <source>
        <dbReference type="Proteomes" id="UP001458880"/>
    </source>
</evidence>
<evidence type="ECO:0000313" key="2">
    <source>
        <dbReference type="EMBL" id="KAK9728260.1"/>
    </source>
</evidence>
<feature type="compositionally biased region" description="Polar residues" evidence="1">
    <location>
        <begin position="47"/>
        <end position="58"/>
    </location>
</feature>